<dbReference type="InterPro" id="IPR001901">
    <property type="entry name" value="Translocase_SecE/Sec61-g"/>
</dbReference>
<dbReference type="PANTHER" id="PTHR33910:SF1">
    <property type="entry name" value="PROTEIN TRANSLOCASE SUBUNIT SECE"/>
    <property type="match status" value="1"/>
</dbReference>
<evidence type="ECO:0000256" key="10">
    <source>
        <dbReference type="SAM" id="MobiDB-lite"/>
    </source>
</evidence>
<sequence length="87" mass="9143">MAKNTAKGSGGQQGGETPETTSGVASKAQELKVFFEEAQVELKKVTWPSRKETVTTCAAVMILVAVMSLFLGLVDLGLSKAVEIVLS</sequence>
<name>A0A238Y4I9_9BACT</name>
<comment type="similarity">
    <text evidence="9">Belongs to the SecE/SEC61-gamma family.</text>
</comment>
<evidence type="ECO:0000256" key="7">
    <source>
        <dbReference type="ARBA" id="ARBA00023010"/>
    </source>
</evidence>
<evidence type="ECO:0000256" key="9">
    <source>
        <dbReference type="HAMAP-Rule" id="MF_00422"/>
    </source>
</evidence>
<evidence type="ECO:0000256" key="2">
    <source>
        <dbReference type="ARBA" id="ARBA00022448"/>
    </source>
</evidence>
<dbReference type="GO" id="GO:0009306">
    <property type="term" value="P:protein secretion"/>
    <property type="evidence" value="ECO:0007669"/>
    <property type="project" value="UniProtKB-UniRule"/>
</dbReference>
<comment type="function">
    <text evidence="9">Essential subunit of the Sec protein translocation channel SecYEG. Clamps together the 2 halves of SecY. May contact the channel plug during translocation.</text>
</comment>
<dbReference type="GO" id="GO:0006605">
    <property type="term" value="P:protein targeting"/>
    <property type="evidence" value="ECO:0007669"/>
    <property type="project" value="UniProtKB-UniRule"/>
</dbReference>
<comment type="subunit">
    <text evidence="9">Component of the Sec protein translocase complex. Heterotrimer consisting of SecY, SecE and SecG subunits. The heterotrimers can form oligomers, although 1 heterotrimer is thought to be able to translocate proteins. Interacts with the ribosome. Interacts with SecDF, and other proteins may be involved. Interacts with SecA.</text>
</comment>
<reference evidence="11 12" key="1">
    <citation type="submission" date="2017-06" db="EMBL/GenBank/DDBJ databases">
        <authorList>
            <person name="Kim H.J."/>
            <person name="Triplett B.A."/>
        </authorList>
    </citation>
    <scope>NUCLEOTIDE SEQUENCE [LARGE SCALE GENOMIC DNA]</scope>
    <source>
        <strain evidence="11 12">DSM 13116</strain>
    </source>
</reference>
<dbReference type="InterPro" id="IPR038379">
    <property type="entry name" value="SecE_sf"/>
</dbReference>
<dbReference type="PANTHER" id="PTHR33910">
    <property type="entry name" value="PROTEIN TRANSLOCASE SUBUNIT SECE"/>
    <property type="match status" value="1"/>
</dbReference>
<dbReference type="GO" id="GO:0005886">
    <property type="term" value="C:plasma membrane"/>
    <property type="evidence" value="ECO:0007669"/>
    <property type="project" value="UniProtKB-SubCell"/>
</dbReference>
<keyword evidence="2 9" id="KW-0813">Transport</keyword>
<feature type="region of interest" description="Disordered" evidence="10">
    <location>
        <begin position="1"/>
        <end position="25"/>
    </location>
</feature>
<dbReference type="InterPro" id="IPR005807">
    <property type="entry name" value="SecE_bac"/>
</dbReference>
<keyword evidence="4 9" id="KW-0812">Transmembrane</keyword>
<evidence type="ECO:0000256" key="1">
    <source>
        <dbReference type="ARBA" id="ARBA00004370"/>
    </source>
</evidence>
<comment type="subcellular location">
    <subcellularLocation>
        <location evidence="9">Cell membrane</location>
        <topology evidence="9">Single-pass membrane protein</topology>
    </subcellularLocation>
    <subcellularLocation>
        <location evidence="1">Membrane</location>
    </subcellularLocation>
</comment>
<keyword evidence="6 9" id="KW-1133">Transmembrane helix</keyword>
<protein>
    <recommendedName>
        <fullName evidence="9">Protein translocase subunit SecE</fullName>
    </recommendedName>
</protein>
<proteinExistence type="inferred from homology"/>
<dbReference type="GO" id="GO:0043952">
    <property type="term" value="P:protein transport by the Sec complex"/>
    <property type="evidence" value="ECO:0007669"/>
    <property type="project" value="UniProtKB-UniRule"/>
</dbReference>
<dbReference type="HAMAP" id="MF_00422">
    <property type="entry name" value="SecE"/>
    <property type="match status" value="1"/>
</dbReference>
<evidence type="ECO:0000256" key="4">
    <source>
        <dbReference type="ARBA" id="ARBA00022692"/>
    </source>
</evidence>
<keyword evidence="12" id="KW-1185">Reference proteome</keyword>
<dbReference type="Gene3D" id="1.20.5.1030">
    <property type="entry name" value="Preprotein translocase secy subunit"/>
    <property type="match status" value="1"/>
</dbReference>
<evidence type="ECO:0000313" key="12">
    <source>
        <dbReference type="Proteomes" id="UP000198324"/>
    </source>
</evidence>
<keyword evidence="3 9" id="KW-1003">Cell membrane</keyword>
<organism evidence="11 12">
    <name type="scientific">Humidesulfovibrio mexicanus</name>
    <dbReference type="NCBI Taxonomy" id="147047"/>
    <lineage>
        <taxon>Bacteria</taxon>
        <taxon>Pseudomonadati</taxon>
        <taxon>Thermodesulfobacteriota</taxon>
        <taxon>Desulfovibrionia</taxon>
        <taxon>Desulfovibrionales</taxon>
        <taxon>Desulfovibrionaceae</taxon>
        <taxon>Humidesulfovibrio</taxon>
    </lineage>
</organism>
<dbReference type="GO" id="GO:0065002">
    <property type="term" value="P:intracellular protein transmembrane transport"/>
    <property type="evidence" value="ECO:0007669"/>
    <property type="project" value="UniProtKB-UniRule"/>
</dbReference>
<dbReference type="NCBIfam" id="TIGR00964">
    <property type="entry name" value="secE_bact"/>
    <property type="match status" value="1"/>
</dbReference>
<dbReference type="GO" id="GO:0008320">
    <property type="term" value="F:protein transmembrane transporter activity"/>
    <property type="evidence" value="ECO:0007669"/>
    <property type="project" value="UniProtKB-UniRule"/>
</dbReference>
<dbReference type="Pfam" id="PF00584">
    <property type="entry name" value="SecE"/>
    <property type="match status" value="1"/>
</dbReference>
<dbReference type="OrthoDB" id="9812738at2"/>
<dbReference type="EMBL" id="FZOC01000001">
    <property type="protein sequence ID" value="SNR65950.1"/>
    <property type="molecule type" value="Genomic_DNA"/>
</dbReference>
<dbReference type="RefSeq" id="WP_089271681.1">
    <property type="nucleotide sequence ID" value="NZ_FZOC01000001.1"/>
</dbReference>
<evidence type="ECO:0000256" key="5">
    <source>
        <dbReference type="ARBA" id="ARBA00022927"/>
    </source>
</evidence>
<evidence type="ECO:0000256" key="3">
    <source>
        <dbReference type="ARBA" id="ARBA00022475"/>
    </source>
</evidence>
<evidence type="ECO:0000313" key="11">
    <source>
        <dbReference type="EMBL" id="SNR65950.1"/>
    </source>
</evidence>
<gene>
    <name evidence="9" type="primary">secE</name>
    <name evidence="11" type="ORF">SAMN04488503_0670</name>
</gene>
<keyword evidence="5 9" id="KW-0653">Protein transport</keyword>
<keyword evidence="7 9" id="KW-0811">Translocation</keyword>
<evidence type="ECO:0000256" key="6">
    <source>
        <dbReference type="ARBA" id="ARBA00022989"/>
    </source>
</evidence>
<dbReference type="AlphaFoldDB" id="A0A238Y4I9"/>
<keyword evidence="8 9" id="KW-0472">Membrane</keyword>
<feature type="transmembrane region" description="Helical" evidence="9">
    <location>
        <begin position="53"/>
        <end position="74"/>
    </location>
</feature>
<evidence type="ECO:0000256" key="8">
    <source>
        <dbReference type="ARBA" id="ARBA00023136"/>
    </source>
</evidence>
<dbReference type="Proteomes" id="UP000198324">
    <property type="component" value="Unassembled WGS sequence"/>
</dbReference>
<accession>A0A238Y4I9</accession>